<protein>
    <submittedName>
        <fullName evidence="2">Uncharacterized protein</fullName>
    </submittedName>
</protein>
<sequence>VFKLNKILFISFIFILIGCDKGYLVRVTAQDVLEVASLEKGKRAVLINVWATW</sequence>
<reference evidence="2" key="1">
    <citation type="submission" date="2018-05" db="EMBL/GenBank/DDBJ databases">
        <authorList>
            <person name="Lanie J.A."/>
            <person name="Ng W.-L."/>
            <person name="Kazmierczak K.M."/>
            <person name="Andrzejewski T.M."/>
            <person name="Davidsen T.M."/>
            <person name="Wayne K.J."/>
            <person name="Tettelin H."/>
            <person name="Glass J.I."/>
            <person name="Rusch D."/>
            <person name="Podicherti R."/>
            <person name="Tsui H.-C.T."/>
            <person name="Winkler M.E."/>
        </authorList>
    </citation>
    <scope>NUCLEOTIDE SEQUENCE</scope>
</reference>
<keyword evidence="1" id="KW-1133">Transmembrane helix</keyword>
<proteinExistence type="predicted"/>
<feature type="non-terminal residue" evidence="2">
    <location>
        <position position="1"/>
    </location>
</feature>
<gene>
    <name evidence="2" type="ORF">METZ01_LOCUS7981</name>
</gene>
<dbReference type="EMBL" id="UINC01000429">
    <property type="protein sequence ID" value="SUZ55127.1"/>
    <property type="molecule type" value="Genomic_DNA"/>
</dbReference>
<keyword evidence="1" id="KW-0472">Membrane</keyword>
<organism evidence="2">
    <name type="scientific">marine metagenome</name>
    <dbReference type="NCBI Taxonomy" id="408172"/>
    <lineage>
        <taxon>unclassified sequences</taxon>
        <taxon>metagenomes</taxon>
        <taxon>ecological metagenomes</taxon>
    </lineage>
</organism>
<accession>A0A381NKS2</accession>
<evidence type="ECO:0000313" key="2">
    <source>
        <dbReference type="EMBL" id="SUZ55127.1"/>
    </source>
</evidence>
<name>A0A381NKS2_9ZZZZ</name>
<keyword evidence="1" id="KW-0812">Transmembrane</keyword>
<evidence type="ECO:0000256" key="1">
    <source>
        <dbReference type="SAM" id="Phobius"/>
    </source>
</evidence>
<feature type="transmembrane region" description="Helical" evidence="1">
    <location>
        <begin position="7"/>
        <end position="25"/>
    </location>
</feature>
<dbReference type="AlphaFoldDB" id="A0A381NKS2"/>